<sequence>MLRKNRPEFAIGEEALGKIRGHDIELYLDVERPCPPMLRRPPYPASLETREEIEKHVNEFLSQGRIWKQEGLALRNQELTWRAPKDIRNNKE</sequence>
<proteinExistence type="predicted"/>
<dbReference type="EMBL" id="AVOT02001636">
    <property type="protein sequence ID" value="MBW0467633.1"/>
    <property type="molecule type" value="Genomic_DNA"/>
</dbReference>
<dbReference type="Proteomes" id="UP000765509">
    <property type="component" value="Unassembled WGS sequence"/>
</dbReference>
<keyword evidence="2" id="KW-1185">Reference proteome</keyword>
<comment type="caution">
    <text evidence="1">The sequence shown here is derived from an EMBL/GenBank/DDBJ whole genome shotgun (WGS) entry which is preliminary data.</text>
</comment>
<accession>A0A9Q3GHH0</accession>
<reference evidence="1" key="1">
    <citation type="submission" date="2021-03" db="EMBL/GenBank/DDBJ databases">
        <title>Draft genome sequence of rust myrtle Austropuccinia psidii MF-1, a brazilian biotype.</title>
        <authorList>
            <person name="Quecine M.C."/>
            <person name="Pachon D.M.R."/>
            <person name="Bonatelli M.L."/>
            <person name="Correr F.H."/>
            <person name="Franceschini L.M."/>
            <person name="Leite T.F."/>
            <person name="Margarido G.R.A."/>
            <person name="Almeida C.A."/>
            <person name="Ferrarezi J.A."/>
            <person name="Labate C.A."/>
        </authorList>
    </citation>
    <scope>NUCLEOTIDE SEQUENCE</scope>
    <source>
        <strain evidence="1">MF-1</strain>
    </source>
</reference>
<evidence type="ECO:0000313" key="2">
    <source>
        <dbReference type="Proteomes" id="UP000765509"/>
    </source>
</evidence>
<evidence type="ECO:0000313" key="1">
    <source>
        <dbReference type="EMBL" id="MBW0467633.1"/>
    </source>
</evidence>
<organism evidence="1 2">
    <name type="scientific">Austropuccinia psidii MF-1</name>
    <dbReference type="NCBI Taxonomy" id="1389203"/>
    <lineage>
        <taxon>Eukaryota</taxon>
        <taxon>Fungi</taxon>
        <taxon>Dikarya</taxon>
        <taxon>Basidiomycota</taxon>
        <taxon>Pucciniomycotina</taxon>
        <taxon>Pucciniomycetes</taxon>
        <taxon>Pucciniales</taxon>
        <taxon>Sphaerophragmiaceae</taxon>
        <taxon>Austropuccinia</taxon>
    </lineage>
</organism>
<name>A0A9Q3GHH0_9BASI</name>
<dbReference type="AlphaFoldDB" id="A0A9Q3GHH0"/>
<gene>
    <name evidence="1" type="ORF">O181_007348</name>
</gene>
<protein>
    <submittedName>
        <fullName evidence="1">Uncharacterized protein</fullName>
    </submittedName>
</protein>